<evidence type="ECO:0000313" key="2">
    <source>
        <dbReference type="Proteomes" id="UP000886523"/>
    </source>
</evidence>
<organism evidence="1 2">
    <name type="scientific">Hydnum rufescens UP504</name>
    <dbReference type="NCBI Taxonomy" id="1448309"/>
    <lineage>
        <taxon>Eukaryota</taxon>
        <taxon>Fungi</taxon>
        <taxon>Dikarya</taxon>
        <taxon>Basidiomycota</taxon>
        <taxon>Agaricomycotina</taxon>
        <taxon>Agaricomycetes</taxon>
        <taxon>Cantharellales</taxon>
        <taxon>Hydnaceae</taxon>
        <taxon>Hydnum</taxon>
    </lineage>
</organism>
<name>A0A9P6AET1_9AGAM</name>
<proteinExistence type="predicted"/>
<gene>
    <name evidence="1" type="ORF">BS47DRAFT_1355206</name>
</gene>
<accession>A0A9P6AET1</accession>
<keyword evidence="2" id="KW-1185">Reference proteome</keyword>
<evidence type="ECO:0000313" key="1">
    <source>
        <dbReference type="EMBL" id="KAF9504424.1"/>
    </source>
</evidence>
<sequence length="54" mass="6067">MYMDTSCCVPHCSKFEHIFVVWASAKSRSHRLKSSDATLTEHDGGGHSCFFHPP</sequence>
<dbReference type="Proteomes" id="UP000886523">
    <property type="component" value="Unassembled WGS sequence"/>
</dbReference>
<protein>
    <submittedName>
        <fullName evidence="1">Uncharacterized protein</fullName>
    </submittedName>
</protein>
<reference evidence="1" key="1">
    <citation type="journal article" date="2020" name="Nat. Commun.">
        <title>Large-scale genome sequencing of mycorrhizal fungi provides insights into the early evolution of symbiotic traits.</title>
        <authorList>
            <person name="Miyauchi S."/>
            <person name="Kiss E."/>
            <person name="Kuo A."/>
            <person name="Drula E."/>
            <person name="Kohler A."/>
            <person name="Sanchez-Garcia M."/>
            <person name="Morin E."/>
            <person name="Andreopoulos B."/>
            <person name="Barry K.W."/>
            <person name="Bonito G."/>
            <person name="Buee M."/>
            <person name="Carver A."/>
            <person name="Chen C."/>
            <person name="Cichocki N."/>
            <person name="Clum A."/>
            <person name="Culley D."/>
            <person name="Crous P.W."/>
            <person name="Fauchery L."/>
            <person name="Girlanda M."/>
            <person name="Hayes R.D."/>
            <person name="Keri Z."/>
            <person name="LaButti K."/>
            <person name="Lipzen A."/>
            <person name="Lombard V."/>
            <person name="Magnuson J."/>
            <person name="Maillard F."/>
            <person name="Murat C."/>
            <person name="Nolan M."/>
            <person name="Ohm R.A."/>
            <person name="Pangilinan J."/>
            <person name="Pereira M.F."/>
            <person name="Perotto S."/>
            <person name="Peter M."/>
            <person name="Pfister S."/>
            <person name="Riley R."/>
            <person name="Sitrit Y."/>
            <person name="Stielow J.B."/>
            <person name="Szollosi G."/>
            <person name="Zifcakova L."/>
            <person name="Stursova M."/>
            <person name="Spatafora J.W."/>
            <person name="Tedersoo L."/>
            <person name="Vaario L.M."/>
            <person name="Yamada A."/>
            <person name="Yan M."/>
            <person name="Wang P."/>
            <person name="Xu J."/>
            <person name="Bruns T."/>
            <person name="Baldrian P."/>
            <person name="Vilgalys R."/>
            <person name="Dunand C."/>
            <person name="Henrissat B."/>
            <person name="Grigoriev I.V."/>
            <person name="Hibbett D."/>
            <person name="Nagy L.G."/>
            <person name="Martin F.M."/>
        </authorList>
    </citation>
    <scope>NUCLEOTIDE SEQUENCE</scope>
    <source>
        <strain evidence="1">UP504</strain>
    </source>
</reference>
<dbReference type="EMBL" id="MU129228">
    <property type="protein sequence ID" value="KAF9504424.1"/>
    <property type="molecule type" value="Genomic_DNA"/>
</dbReference>
<comment type="caution">
    <text evidence="1">The sequence shown here is derived from an EMBL/GenBank/DDBJ whole genome shotgun (WGS) entry which is preliminary data.</text>
</comment>
<dbReference type="AlphaFoldDB" id="A0A9P6AET1"/>